<keyword evidence="4 8" id="KW-0238">DNA-binding</keyword>
<keyword evidence="3 8" id="KW-0805">Transcription regulation</keyword>
<dbReference type="PANTHER" id="PTHR30437">
    <property type="entry name" value="TRANSCRIPTION ELONGATION FACTOR GREA"/>
    <property type="match status" value="1"/>
</dbReference>
<evidence type="ECO:0000256" key="4">
    <source>
        <dbReference type="ARBA" id="ARBA00023125"/>
    </source>
</evidence>
<proteinExistence type="inferred from homology"/>
<feature type="domain" description="Transcription elongation factor GreA/GreB N-terminal" evidence="10">
    <location>
        <begin position="41"/>
        <end position="110"/>
    </location>
</feature>
<dbReference type="EMBL" id="FNZI01000003">
    <property type="protein sequence ID" value="SEJ35501.1"/>
    <property type="molecule type" value="Genomic_DNA"/>
</dbReference>
<dbReference type="Pfam" id="PF01272">
    <property type="entry name" value="GreA_GreB"/>
    <property type="match status" value="1"/>
</dbReference>
<dbReference type="GO" id="GO:0006354">
    <property type="term" value="P:DNA-templated transcription elongation"/>
    <property type="evidence" value="ECO:0007669"/>
    <property type="project" value="TreeGrafter"/>
</dbReference>
<comment type="function">
    <text evidence="6 8">Necessary for efficient RNA polymerase transcription elongation past template-encoded arresting sites. The arresting sites in DNA have the property of trapping a certain fraction of elongating RNA polymerases that pass through, resulting in locked ternary complexes. Cleavage of the nascent transcript by cleavage factors such as GreA or GreB allows the resumption of elongation from the new 3'terminus. GreA releases sequences of 2 to 3 nucleotides.</text>
</comment>
<dbReference type="InterPro" id="IPR022691">
    <property type="entry name" value="Tscrpt_elong_fac_GreA/B_N"/>
</dbReference>
<accession>A0A1H6Y2M9</accession>
<evidence type="ECO:0000313" key="12">
    <source>
        <dbReference type="Proteomes" id="UP000183315"/>
    </source>
</evidence>
<dbReference type="GO" id="GO:0070063">
    <property type="term" value="F:RNA polymerase binding"/>
    <property type="evidence" value="ECO:0007669"/>
    <property type="project" value="InterPro"/>
</dbReference>
<evidence type="ECO:0000259" key="9">
    <source>
        <dbReference type="Pfam" id="PF01272"/>
    </source>
</evidence>
<dbReference type="Gene3D" id="1.10.287.180">
    <property type="entry name" value="Transcription elongation factor, GreA/GreB, N-terminal domain"/>
    <property type="match status" value="1"/>
</dbReference>
<evidence type="ECO:0000259" key="10">
    <source>
        <dbReference type="Pfam" id="PF03449"/>
    </source>
</evidence>
<dbReference type="PROSITE" id="PS00830">
    <property type="entry name" value="GREAB_2"/>
    <property type="match status" value="1"/>
</dbReference>
<evidence type="ECO:0000256" key="5">
    <source>
        <dbReference type="ARBA" id="ARBA00023163"/>
    </source>
</evidence>
<feature type="domain" description="Transcription elongation factor GreA/GreB C-terminal" evidence="9">
    <location>
        <begin position="117"/>
        <end position="189"/>
    </location>
</feature>
<dbReference type="NCBIfam" id="NF001262">
    <property type="entry name" value="PRK00226.1-3"/>
    <property type="match status" value="1"/>
</dbReference>
<dbReference type="InterPro" id="IPR028624">
    <property type="entry name" value="Tscrpt_elong_fac_GreA/B"/>
</dbReference>
<dbReference type="SUPFAM" id="SSF54534">
    <property type="entry name" value="FKBP-like"/>
    <property type="match status" value="1"/>
</dbReference>
<dbReference type="GO" id="GO:0003746">
    <property type="term" value="F:translation elongation factor activity"/>
    <property type="evidence" value="ECO:0007669"/>
    <property type="project" value="UniProtKB-KW"/>
</dbReference>
<name>A0A1H6Y2M9_9MICO</name>
<dbReference type="HAMAP" id="MF_00105">
    <property type="entry name" value="GreA_GreB"/>
    <property type="match status" value="1"/>
</dbReference>
<organism evidence="11 12">
    <name type="scientific">Demequina mangrovi</name>
    <dbReference type="NCBI Taxonomy" id="1043493"/>
    <lineage>
        <taxon>Bacteria</taxon>
        <taxon>Bacillati</taxon>
        <taxon>Actinomycetota</taxon>
        <taxon>Actinomycetes</taxon>
        <taxon>Micrococcales</taxon>
        <taxon>Demequinaceae</taxon>
        <taxon>Demequina</taxon>
    </lineage>
</organism>
<evidence type="ECO:0000256" key="3">
    <source>
        <dbReference type="ARBA" id="ARBA00023015"/>
    </source>
</evidence>
<dbReference type="FunFam" id="1.10.287.180:FF:000001">
    <property type="entry name" value="Transcription elongation factor GreA"/>
    <property type="match status" value="1"/>
</dbReference>
<keyword evidence="11" id="KW-0648">Protein biosynthesis</keyword>
<evidence type="ECO:0000256" key="2">
    <source>
        <dbReference type="ARBA" id="ARBA00013729"/>
    </source>
</evidence>
<dbReference type="InterPro" id="IPR018151">
    <property type="entry name" value="TF_GreA/GreB_CS"/>
</dbReference>
<evidence type="ECO:0000256" key="7">
    <source>
        <dbReference type="ARBA" id="ARBA00030776"/>
    </source>
</evidence>
<keyword evidence="5 8" id="KW-0804">Transcription</keyword>
<gene>
    <name evidence="8" type="primary">greA</name>
    <name evidence="11" type="ORF">SAMN05421637_1536</name>
</gene>
<dbReference type="Proteomes" id="UP000183315">
    <property type="component" value="Unassembled WGS sequence"/>
</dbReference>
<dbReference type="eggNOG" id="COG0782">
    <property type="taxonomic scope" value="Bacteria"/>
</dbReference>
<dbReference type="AlphaFoldDB" id="A0A1H6Y2M9"/>
<dbReference type="Gene3D" id="3.10.50.30">
    <property type="entry name" value="Transcription elongation factor, GreA/GreB, C-terminal domain"/>
    <property type="match status" value="1"/>
</dbReference>
<reference evidence="12" key="1">
    <citation type="submission" date="2016-10" db="EMBL/GenBank/DDBJ databases">
        <authorList>
            <person name="Varghese N."/>
        </authorList>
    </citation>
    <scope>NUCLEOTIDE SEQUENCE [LARGE SCALE GENOMIC DNA]</scope>
    <source>
        <strain evidence="12">DSM 24868</strain>
    </source>
</reference>
<keyword evidence="11" id="KW-0251">Elongation factor</keyword>
<dbReference type="STRING" id="1043493.SAMN05421637_1536"/>
<dbReference type="PANTHER" id="PTHR30437:SF4">
    <property type="entry name" value="TRANSCRIPTION ELONGATION FACTOR GREA"/>
    <property type="match status" value="1"/>
</dbReference>
<dbReference type="GO" id="GO:0032784">
    <property type="term" value="P:regulation of DNA-templated transcription elongation"/>
    <property type="evidence" value="ECO:0007669"/>
    <property type="project" value="UniProtKB-UniRule"/>
</dbReference>
<keyword evidence="12" id="KW-1185">Reference proteome</keyword>
<evidence type="ECO:0000256" key="1">
    <source>
        <dbReference type="ARBA" id="ARBA00008213"/>
    </source>
</evidence>
<evidence type="ECO:0000256" key="6">
    <source>
        <dbReference type="ARBA" id="ARBA00024916"/>
    </source>
</evidence>
<dbReference type="SUPFAM" id="SSF46557">
    <property type="entry name" value="GreA transcript cleavage protein, N-terminal domain"/>
    <property type="match status" value="1"/>
</dbReference>
<dbReference type="InterPro" id="IPR023459">
    <property type="entry name" value="Tscrpt_elong_fac_GreA/B_fam"/>
</dbReference>
<evidence type="ECO:0000256" key="8">
    <source>
        <dbReference type="HAMAP-Rule" id="MF_00105"/>
    </source>
</evidence>
<dbReference type="Pfam" id="PF03449">
    <property type="entry name" value="GreA_GreB_N"/>
    <property type="match status" value="1"/>
</dbReference>
<protein>
    <recommendedName>
        <fullName evidence="2 8">Transcription elongation factor GreA</fullName>
    </recommendedName>
    <alternativeName>
        <fullName evidence="7 8">Transcript cleavage factor GreA</fullName>
    </alternativeName>
</protein>
<comment type="similarity">
    <text evidence="1 8">Belongs to the GreA/GreB family.</text>
</comment>
<sequence length="193" mass="20991">MRGAMLWRAPPGLGPPCRGLVRWLTLSHEEATTVTETTGTWLTQEAFDRLQAEYDHLVNVKRAEIVKEIDERRQEGDLKENGGYHAARDEQAKMEARIEELRHKLTNAHVGEVEFSGVIAAGTVVSAEVMGRAMKFLVGSREIADGTDLDVFSPESPLGAALIGCKAGDETSYVAPNGKEIAVTVVAAEQFNG</sequence>
<dbReference type="InterPro" id="IPR036805">
    <property type="entry name" value="Tscrpt_elong_fac_GreA/B_N_sf"/>
</dbReference>
<dbReference type="GO" id="GO:0003677">
    <property type="term" value="F:DNA binding"/>
    <property type="evidence" value="ECO:0007669"/>
    <property type="project" value="UniProtKB-UniRule"/>
</dbReference>
<dbReference type="InterPro" id="IPR036953">
    <property type="entry name" value="GreA/GreB_C_sf"/>
</dbReference>
<dbReference type="InterPro" id="IPR001437">
    <property type="entry name" value="Tscrpt_elong_fac_GreA/B_C"/>
</dbReference>
<evidence type="ECO:0000313" key="11">
    <source>
        <dbReference type="EMBL" id="SEJ35501.1"/>
    </source>
</evidence>